<dbReference type="Pfam" id="PF00063">
    <property type="entry name" value="Myosin_head"/>
    <property type="match status" value="1"/>
</dbReference>
<keyword evidence="14" id="KW-1185">Reference proteome</keyword>
<accession>A0A1B0GNC1</accession>
<evidence type="ECO:0000256" key="5">
    <source>
        <dbReference type="ARBA" id="ARBA00022741"/>
    </source>
</evidence>
<dbReference type="InterPro" id="IPR001609">
    <property type="entry name" value="Myosin_head_motor_dom-like"/>
</dbReference>
<keyword evidence="3" id="KW-0963">Cytoplasm</keyword>
<evidence type="ECO:0000256" key="11">
    <source>
        <dbReference type="ARBA" id="ARBA00023273"/>
    </source>
</evidence>
<dbReference type="InterPro" id="IPR052409">
    <property type="entry name" value="Myosin-III_kinase_activity"/>
</dbReference>
<keyword evidence="10" id="KW-0206">Cytoskeleton</keyword>
<evidence type="ECO:0000313" key="14">
    <source>
        <dbReference type="Proteomes" id="UP000092462"/>
    </source>
</evidence>
<evidence type="ECO:0000256" key="3">
    <source>
        <dbReference type="ARBA" id="ARBA00022490"/>
    </source>
</evidence>
<dbReference type="PROSITE" id="PS50011">
    <property type="entry name" value="PROTEIN_KINASE_DOM"/>
    <property type="match status" value="1"/>
</dbReference>
<evidence type="ECO:0000256" key="4">
    <source>
        <dbReference type="ARBA" id="ARBA00022737"/>
    </source>
</evidence>
<dbReference type="Gene3D" id="3.30.200.20">
    <property type="entry name" value="Phosphorylase Kinase, domain 1"/>
    <property type="match status" value="1"/>
</dbReference>
<keyword evidence="6 12" id="KW-0067">ATP-binding</keyword>
<dbReference type="VEuPathDB" id="VectorBase:PPAI004488"/>
<dbReference type="GO" id="GO:0004674">
    <property type="term" value="F:protein serine/threonine kinase activity"/>
    <property type="evidence" value="ECO:0007669"/>
    <property type="project" value="TreeGrafter"/>
</dbReference>
<reference evidence="13" key="1">
    <citation type="submission" date="2022-08" db="UniProtKB">
        <authorList>
            <consortium name="EnsemblMetazoa"/>
        </authorList>
    </citation>
    <scope>IDENTIFICATION</scope>
    <source>
        <strain evidence="13">Israel</strain>
    </source>
</reference>
<dbReference type="AlphaFoldDB" id="A0A1B0GNC1"/>
<dbReference type="Proteomes" id="UP000092462">
    <property type="component" value="Unassembled WGS sequence"/>
</dbReference>
<dbReference type="InterPro" id="IPR008266">
    <property type="entry name" value="Tyr_kinase_AS"/>
</dbReference>
<evidence type="ECO:0000256" key="12">
    <source>
        <dbReference type="PROSITE-ProRule" id="PRU00782"/>
    </source>
</evidence>
<dbReference type="Gene3D" id="3.40.850.10">
    <property type="entry name" value="Kinesin motor domain"/>
    <property type="match status" value="1"/>
</dbReference>
<keyword evidence="11" id="KW-0966">Cell projection</keyword>
<name>A0A1B0GNC1_PHLPP</name>
<protein>
    <submittedName>
        <fullName evidence="13">Uncharacterized protein</fullName>
    </submittedName>
</protein>
<dbReference type="SMART" id="SM00219">
    <property type="entry name" value="TyrKc"/>
    <property type="match status" value="1"/>
</dbReference>
<dbReference type="PROSITE" id="PS51456">
    <property type="entry name" value="MYOSIN_MOTOR"/>
    <property type="match status" value="1"/>
</dbReference>
<dbReference type="InterPro" id="IPR036961">
    <property type="entry name" value="Kinesin_motor_dom_sf"/>
</dbReference>
<dbReference type="PANTHER" id="PTHR46256">
    <property type="entry name" value="AGAP011099-PA"/>
    <property type="match status" value="1"/>
</dbReference>
<dbReference type="Gene3D" id="1.10.510.10">
    <property type="entry name" value="Transferase(Phosphotransferase) domain 1"/>
    <property type="match status" value="1"/>
</dbReference>
<keyword evidence="7 12" id="KW-0518">Myosin</keyword>
<dbReference type="SUPFAM" id="SSF56112">
    <property type="entry name" value="Protein kinase-like (PK-like)"/>
    <property type="match status" value="1"/>
</dbReference>
<proteinExistence type="inferred from homology"/>
<dbReference type="GO" id="GO:0030832">
    <property type="term" value="P:regulation of actin filament length"/>
    <property type="evidence" value="ECO:0007669"/>
    <property type="project" value="TreeGrafter"/>
</dbReference>
<dbReference type="GO" id="GO:0005524">
    <property type="term" value="F:ATP binding"/>
    <property type="evidence" value="ECO:0007669"/>
    <property type="project" value="UniProtKB-UniRule"/>
</dbReference>
<evidence type="ECO:0000256" key="6">
    <source>
        <dbReference type="ARBA" id="ARBA00022840"/>
    </source>
</evidence>
<evidence type="ECO:0000256" key="10">
    <source>
        <dbReference type="ARBA" id="ARBA00023212"/>
    </source>
</evidence>
<dbReference type="EMBL" id="AJVK01028617">
    <property type="status" value="NOT_ANNOTATED_CDS"/>
    <property type="molecule type" value="Genomic_DNA"/>
</dbReference>
<dbReference type="SUPFAM" id="SSF52540">
    <property type="entry name" value="P-loop containing nucleoside triphosphate hydrolases"/>
    <property type="match status" value="1"/>
</dbReference>
<dbReference type="PROSITE" id="PS00109">
    <property type="entry name" value="PROTEIN_KINASE_TYR"/>
    <property type="match status" value="1"/>
</dbReference>
<comment type="subcellular location">
    <subcellularLocation>
        <location evidence="2">Cell projection</location>
    </subcellularLocation>
    <subcellularLocation>
        <location evidence="1">Cytoplasm</location>
        <location evidence="1">Cytoskeleton</location>
    </subcellularLocation>
</comment>
<comment type="similarity">
    <text evidence="12">Belongs to the TRAFAC class myosin-kinesin ATPase superfamily. Myosin family.</text>
</comment>
<dbReference type="GO" id="GO:0004713">
    <property type="term" value="F:protein tyrosine kinase activity"/>
    <property type="evidence" value="ECO:0007669"/>
    <property type="project" value="InterPro"/>
</dbReference>
<dbReference type="EnsemblMetazoa" id="PPAI004488-RA">
    <property type="protein sequence ID" value="PPAI004488-PA"/>
    <property type="gene ID" value="PPAI004488"/>
</dbReference>
<keyword evidence="9 12" id="KW-0009">Actin-binding</keyword>
<evidence type="ECO:0000256" key="1">
    <source>
        <dbReference type="ARBA" id="ARBA00004245"/>
    </source>
</evidence>
<dbReference type="GO" id="GO:0003779">
    <property type="term" value="F:actin binding"/>
    <property type="evidence" value="ECO:0007669"/>
    <property type="project" value="UniProtKB-KW"/>
</dbReference>
<keyword evidence="4" id="KW-0677">Repeat</keyword>
<dbReference type="GO" id="GO:0000146">
    <property type="term" value="F:microfilament motor activity"/>
    <property type="evidence" value="ECO:0007669"/>
    <property type="project" value="TreeGrafter"/>
</dbReference>
<dbReference type="InterPro" id="IPR011009">
    <property type="entry name" value="Kinase-like_dom_sf"/>
</dbReference>
<dbReference type="VEuPathDB" id="VectorBase:PPAPM1_009826"/>
<dbReference type="PANTHER" id="PTHR46256:SF2">
    <property type="entry name" value="NEITHER INACTIVATION NOR AFTERPOTENTIAL PROTEIN C"/>
    <property type="match status" value="1"/>
</dbReference>
<dbReference type="GO" id="GO:0042995">
    <property type="term" value="C:cell projection"/>
    <property type="evidence" value="ECO:0007669"/>
    <property type="project" value="UniProtKB-SubCell"/>
</dbReference>
<feature type="binding site" evidence="12">
    <location>
        <begin position="426"/>
        <end position="433"/>
    </location>
    <ligand>
        <name>ATP</name>
        <dbReference type="ChEBI" id="CHEBI:30616"/>
    </ligand>
</feature>
<evidence type="ECO:0000256" key="7">
    <source>
        <dbReference type="ARBA" id="ARBA00023123"/>
    </source>
</evidence>
<keyword evidence="5 12" id="KW-0547">Nucleotide-binding</keyword>
<organism evidence="13 14">
    <name type="scientific">Phlebotomus papatasi</name>
    <name type="common">Sandfly</name>
    <dbReference type="NCBI Taxonomy" id="29031"/>
    <lineage>
        <taxon>Eukaryota</taxon>
        <taxon>Metazoa</taxon>
        <taxon>Ecdysozoa</taxon>
        <taxon>Arthropoda</taxon>
        <taxon>Hexapoda</taxon>
        <taxon>Insecta</taxon>
        <taxon>Pterygota</taxon>
        <taxon>Neoptera</taxon>
        <taxon>Endopterygota</taxon>
        <taxon>Diptera</taxon>
        <taxon>Nematocera</taxon>
        <taxon>Psychodoidea</taxon>
        <taxon>Psychodidae</taxon>
        <taxon>Phlebotomus</taxon>
        <taxon>Phlebotomus</taxon>
    </lineage>
</organism>
<dbReference type="GO" id="GO:0016459">
    <property type="term" value="C:myosin complex"/>
    <property type="evidence" value="ECO:0007669"/>
    <property type="project" value="UniProtKB-KW"/>
</dbReference>
<evidence type="ECO:0000256" key="9">
    <source>
        <dbReference type="ARBA" id="ARBA00023203"/>
    </source>
</evidence>
<dbReference type="Pfam" id="PF00069">
    <property type="entry name" value="Pkinase"/>
    <property type="match status" value="1"/>
</dbReference>
<dbReference type="InterPro" id="IPR020635">
    <property type="entry name" value="Tyr_kinase_cat_dom"/>
</dbReference>
<comment type="caution">
    <text evidence="12">Lacks conserved residue(s) required for the propagation of feature annotation.</text>
</comment>
<dbReference type="InterPro" id="IPR000719">
    <property type="entry name" value="Prot_kinase_dom"/>
</dbReference>
<evidence type="ECO:0000256" key="8">
    <source>
        <dbReference type="ARBA" id="ARBA00023175"/>
    </source>
</evidence>
<keyword evidence="8 12" id="KW-0505">Motor protein</keyword>
<evidence type="ECO:0000313" key="13">
    <source>
        <dbReference type="EnsemblMetazoa" id="PPAI004488-PA"/>
    </source>
</evidence>
<evidence type="ECO:0000256" key="2">
    <source>
        <dbReference type="ARBA" id="ARBA00004316"/>
    </source>
</evidence>
<dbReference type="InterPro" id="IPR027417">
    <property type="entry name" value="P-loop_NTPase"/>
</dbReference>
<sequence>MSYMRLDSLPDPGNRFELGDVIGNGVCAKVYRAIDTQASGKNVAIKVQNYKKELRIHIEEEYRVLRDYANHPNLPRFYGVYKKKILGESDQIWFVLELCEGGPVNELVRRLDTVGRRLTEEQIAYILREVAKALNHLHSKHIIHRDVRGSNVLLTHEGEVKLCDFGLARDIKTTLGKRGTNIGSPNWMAPEMFSGTRTDDEIYGSRCDVWALGITAIELGDGHPPFKDMHPTRVMFQIVRNPPPTLYRPANWSQNYNDFICECLEKNPEHRPFMIEVMEHPFFTELPENDYHLSQELKVLLENFESTDSVEIPQEISIFNKCLKKYGSKPVKMYVEDLSAMERITEESILNEINCRLIDGQSYTFVGDVLLSLNSNDLPAEFPESFHSKYKFKPRSDNAPHIFSVADKAYQDMLHHEDPQHIILAGESFSGKTTNCKLALKHLTFLGEGNRDVTEKVLNLVLEPIND</sequence>